<feature type="DNA-binding region" description="H-T-H motif" evidence="4">
    <location>
        <begin position="103"/>
        <end position="122"/>
    </location>
</feature>
<dbReference type="Gene3D" id="1.10.357.10">
    <property type="entry name" value="Tetracycline Repressor, domain 2"/>
    <property type="match status" value="1"/>
</dbReference>
<feature type="compositionally biased region" description="Polar residues" evidence="5">
    <location>
        <begin position="41"/>
        <end position="50"/>
    </location>
</feature>
<evidence type="ECO:0000256" key="5">
    <source>
        <dbReference type="SAM" id="MobiDB-lite"/>
    </source>
</evidence>
<dbReference type="PROSITE" id="PS50977">
    <property type="entry name" value="HTH_TETR_2"/>
    <property type="match status" value="1"/>
</dbReference>
<dbReference type="InterPro" id="IPR036271">
    <property type="entry name" value="Tet_transcr_reg_TetR-rel_C_sf"/>
</dbReference>
<keyword evidence="1" id="KW-0805">Transcription regulation</keyword>
<dbReference type="Proteomes" id="UP000265619">
    <property type="component" value="Unassembled WGS sequence"/>
</dbReference>
<dbReference type="AlphaFoldDB" id="A0A9X8GXN3"/>
<dbReference type="SUPFAM" id="SSF46689">
    <property type="entry name" value="Homeodomain-like"/>
    <property type="match status" value="1"/>
</dbReference>
<dbReference type="GO" id="GO:0000976">
    <property type="term" value="F:transcription cis-regulatory region binding"/>
    <property type="evidence" value="ECO:0007669"/>
    <property type="project" value="TreeGrafter"/>
</dbReference>
<dbReference type="InterPro" id="IPR050109">
    <property type="entry name" value="HTH-type_TetR-like_transc_reg"/>
</dbReference>
<keyword evidence="8" id="KW-1185">Reference proteome</keyword>
<dbReference type="PRINTS" id="PR00455">
    <property type="entry name" value="HTHTETR"/>
</dbReference>
<proteinExistence type="predicted"/>
<accession>A0A9X8GXN3</accession>
<name>A0A9X8GXN3_9BURK</name>
<keyword evidence="2 4" id="KW-0238">DNA-binding</keyword>
<feature type="compositionally biased region" description="Low complexity" evidence="5">
    <location>
        <begin position="51"/>
        <end position="65"/>
    </location>
</feature>
<dbReference type="PANTHER" id="PTHR30055:SF234">
    <property type="entry name" value="HTH-TYPE TRANSCRIPTIONAL REGULATOR BETI"/>
    <property type="match status" value="1"/>
</dbReference>
<keyword evidence="3" id="KW-0804">Transcription</keyword>
<evidence type="ECO:0000256" key="4">
    <source>
        <dbReference type="PROSITE-ProRule" id="PRU00335"/>
    </source>
</evidence>
<sequence length="289" mass="32221">MHENLYKYKSMRSEYLYLYKSKAPADPSMRATVGQCGHRQPATTCQRMPSTKTPTGKTTPKRMPTLSATEAPVSQPIADTSGRQRLMDAAIVEFSEKGFEGTSVLAIARRADVKQPLLNYHFGGKEGLWRAVVESTYTEALASIDAMQVDEDTADPLTKLRSALRVFAIINVLHPAAHSLVLREVAQAGPRLDWIIEHYMRPFHELLDALLAECEAEGLIKPYPRAYASVMMTSLLTSVQSSIHLIKRLYNVDPMTAEQAERHTEQTIDLLLHGMLVQQPQKRSPSSTG</sequence>
<reference evidence="7 8" key="1">
    <citation type="submission" date="2018-09" db="EMBL/GenBank/DDBJ databases">
        <title>Acidovorax cavernicola nov. sp. isolated from Gruta de las Maravillas (Aracena, Spain).</title>
        <authorList>
            <person name="Jurado V."/>
            <person name="Gutierrez-Patricio S."/>
            <person name="Gonzalez-Pimentel J.L."/>
            <person name="Miller A.Z."/>
            <person name="Laiz L."/>
            <person name="Saiz-Jimenez C."/>
        </authorList>
    </citation>
    <scope>NUCLEOTIDE SEQUENCE [LARGE SCALE GENOMIC DNA]</scope>
    <source>
        <strain evidence="7 8">1011MAR4D40.2</strain>
    </source>
</reference>
<feature type="region of interest" description="Disordered" evidence="5">
    <location>
        <begin position="30"/>
        <end position="75"/>
    </location>
</feature>
<dbReference type="InterPro" id="IPR001647">
    <property type="entry name" value="HTH_TetR"/>
</dbReference>
<dbReference type="Pfam" id="PF00440">
    <property type="entry name" value="TetR_N"/>
    <property type="match status" value="1"/>
</dbReference>
<gene>
    <name evidence="7" type="ORF">D3H34_00345</name>
</gene>
<dbReference type="InterPro" id="IPR009057">
    <property type="entry name" value="Homeodomain-like_sf"/>
</dbReference>
<evidence type="ECO:0000256" key="1">
    <source>
        <dbReference type="ARBA" id="ARBA00023015"/>
    </source>
</evidence>
<evidence type="ECO:0000259" key="6">
    <source>
        <dbReference type="PROSITE" id="PS50977"/>
    </source>
</evidence>
<evidence type="ECO:0000313" key="8">
    <source>
        <dbReference type="Proteomes" id="UP000265619"/>
    </source>
</evidence>
<dbReference type="Pfam" id="PF17938">
    <property type="entry name" value="TetR_C_29"/>
    <property type="match status" value="1"/>
</dbReference>
<dbReference type="EMBL" id="QXMN01000001">
    <property type="protein sequence ID" value="RIX85034.1"/>
    <property type="molecule type" value="Genomic_DNA"/>
</dbReference>
<feature type="domain" description="HTH tetR-type" evidence="6">
    <location>
        <begin position="80"/>
        <end position="140"/>
    </location>
</feature>
<evidence type="ECO:0000256" key="3">
    <source>
        <dbReference type="ARBA" id="ARBA00023163"/>
    </source>
</evidence>
<protein>
    <submittedName>
        <fullName evidence="7">TetR/AcrR family transcriptional regulator</fullName>
    </submittedName>
</protein>
<evidence type="ECO:0000256" key="2">
    <source>
        <dbReference type="ARBA" id="ARBA00023125"/>
    </source>
</evidence>
<dbReference type="InterPro" id="IPR041474">
    <property type="entry name" value="NicS_C"/>
</dbReference>
<dbReference type="PANTHER" id="PTHR30055">
    <property type="entry name" value="HTH-TYPE TRANSCRIPTIONAL REGULATOR RUTR"/>
    <property type="match status" value="1"/>
</dbReference>
<organism evidence="7 8">
    <name type="scientific">Acidovorax cavernicola</name>
    <dbReference type="NCBI Taxonomy" id="1675792"/>
    <lineage>
        <taxon>Bacteria</taxon>
        <taxon>Pseudomonadati</taxon>
        <taxon>Pseudomonadota</taxon>
        <taxon>Betaproteobacteria</taxon>
        <taxon>Burkholderiales</taxon>
        <taxon>Comamonadaceae</taxon>
        <taxon>Acidovorax</taxon>
    </lineage>
</organism>
<dbReference type="SUPFAM" id="SSF48498">
    <property type="entry name" value="Tetracyclin repressor-like, C-terminal domain"/>
    <property type="match status" value="1"/>
</dbReference>
<evidence type="ECO:0000313" key="7">
    <source>
        <dbReference type="EMBL" id="RIX85034.1"/>
    </source>
</evidence>
<dbReference type="GO" id="GO:0003700">
    <property type="term" value="F:DNA-binding transcription factor activity"/>
    <property type="evidence" value="ECO:0007669"/>
    <property type="project" value="TreeGrafter"/>
</dbReference>
<comment type="caution">
    <text evidence="7">The sequence shown here is derived from an EMBL/GenBank/DDBJ whole genome shotgun (WGS) entry which is preliminary data.</text>
</comment>
<dbReference type="OrthoDB" id="6860332at2"/>